<keyword evidence="2" id="KW-1185">Reference proteome</keyword>
<dbReference type="STRING" id="1234679.BN424_3410"/>
<dbReference type="HOGENOM" id="CLU_3326160_0_0_9"/>
<reference evidence="2" key="1">
    <citation type="journal article" date="2013" name="Genome Announc.">
        <title>Complete Chromosome Sequence of Carnobacterium maltaromaticum LMA 28.</title>
        <authorList>
            <person name="Cailliez-Grimal C."/>
            <person name="Chaillou S."/>
            <person name="Anba-Mondoloni J."/>
            <person name="Loux V."/>
            <person name="Afzal M.I."/>
            <person name="Rahman A."/>
            <person name="Kergourlay G."/>
            <person name="Champomier-Verges M.C."/>
            <person name="Zagorec M."/>
            <person name="Dalgaard P."/>
            <person name="Leisner J.J."/>
            <person name="Prevost H."/>
            <person name="Revol-Junelles A.M."/>
            <person name="Borges F."/>
        </authorList>
    </citation>
    <scope>NUCLEOTIDE SEQUENCE</scope>
    <source>
        <strain evidence="2">LMA28</strain>
    </source>
</reference>
<sequence>MNARMLQLAANYSDDECQLINDFLGQAIDVLDHELQTD</sequence>
<proteinExistence type="predicted"/>
<dbReference type="EMBL" id="HE999757">
    <property type="protein sequence ID" value="CCO12831.2"/>
    <property type="molecule type" value="Genomic_DNA"/>
</dbReference>
<name>K8EVV9_CARML</name>
<protein>
    <submittedName>
        <fullName evidence="1">Uncharacterized protein</fullName>
    </submittedName>
</protein>
<dbReference type="KEGG" id="cml:BN424_3410"/>
<organism evidence="1 2">
    <name type="scientific">Carnobacterium maltaromaticum LMA28</name>
    <dbReference type="NCBI Taxonomy" id="1234679"/>
    <lineage>
        <taxon>Bacteria</taxon>
        <taxon>Bacillati</taxon>
        <taxon>Bacillota</taxon>
        <taxon>Bacilli</taxon>
        <taxon>Lactobacillales</taxon>
        <taxon>Carnobacteriaceae</taxon>
        <taxon>Carnobacterium</taxon>
    </lineage>
</organism>
<evidence type="ECO:0000313" key="1">
    <source>
        <dbReference type="EMBL" id="CCO12831.2"/>
    </source>
</evidence>
<evidence type="ECO:0000313" key="2">
    <source>
        <dbReference type="Proteomes" id="UP000000212"/>
    </source>
</evidence>
<dbReference type="Proteomes" id="UP000000212">
    <property type="component" value="Chromosome"/>
</dbReference>
<accession>K8EVV9</accession>
<dbReference type="AlphaFoldDB" id="K8EVV9"/>
<gene>
    <name evidence="1" type="ORF">BN424_3410</name>
</gene>